<dbReference type="AlphaFoldDB" id="A0A430AK19"/>
<comment type="caution">
    <text evidence="3">The sequence shown here is derived from an EMBL/GenBank/DDBJ whole genome shotgun (WGS) entry which is preliminary data.</text>
</comment>
<dbReference type="InterPro" id="IPR027954">
    <property type="entry name" value="Transcobalamin-like_C"/>
</dbReference>
<gene>
    <name evidence="3" type="ORF">CBF30_03230</name>
</gene>
<dbReference type="Gene3D" id="2.170.130.30">
    <property type="match status" value="1"/>
</dbReference>
<organism evidence="3 4">
    <name type="scientific">Vagococcus entomophilus</name>
    <dbReference type="NCBI Taxonomy" id="1160095"/>
    <lineage>
        <taxon>Bacteria</taxon>
        <taxon>Bacillati</taxon>
        <taxon>Bacillota</taxon>
        <taxon>Bacilli</taxon>
        <taxon>Lactobacillales</taxon>
        <taxon>Enterococcaceae</taxon>
        <taxon>Vagococcus</taxon>
    </lineage>
</organism>
<evidence type="ECO:0000313" key="4">
    <source>
        <dbReference type="Proteomes" id="UP000288669"/>
    </source>
</evidence>
<dbReference type="EMBL" id="NGJZ01000001">
    <property type="protein sequence ID" value="RSU08267.1"/>
    <property type="molecule type" value="Genomic_DNA"/>
</dbReference>
<keyword evidence="4" id="KW-1185">Reference proteome</keyword>
<dbReference type="Proteomes" id="UP000288669">
    <property type="component" value="Unassembled WGS sequence"/>
</dbReference>
<evidence type="ECO:0000313" key="3">
    <source>
        <dbReference type="EMBL" id="RSU08267.1"/>
    </source>
</evidence>
<reference evidence="3 4" key="1">
    <citation type="submission" date="2017-05" db="EMBL/GenBank/DDBJ databases">
        <title>Vagococcus spp. assemblies.</title>
        <authorList>
            <person name="Gulvik C.A."/>
        </authorList>
    </citation>
    <scope>NUCLEOTIDE SEQUENCE [LARGE SCALE GENOMIC DNA]</scope>
    <source>
        <strain evidence="3 4">DSM 24756</strain>
    </source>
</reference>
<name>A0A430AK19_9ENTE</name>
<dbReference type="Pfam" id="PF14478">
    <property type="entry name" value="DUF4430"/>
    <property type="match status" value="1"/>
</dbReference>
<feature type="chain" id="PRO_5039168537" description="Transcobalamin-like C-terminal domain-containing protein" evidence="1">
    <location>
        <begin position="20"/>
        <end position="133"/>
    </location>
</feature>
<proteinExistence type="predicted"/>
<accession>A0A430AK19</accession>
<feature type="signal peptide" evidence="1">
    <location>
        <begin position="1"/>
        <end position="19"/>
    </location>
</feature>
<protein>
    <recommendedName>
        <fullName evidence="2">Transcobalamin-like C-terminal domain-containing protein</fullName>
    </recommendedName>
</protein>
<dbReference type="OrthoDB" id="2870483at2"/>
<evidence type="ECO:0000259" key="2">
    <source>
        <dbReference type="Pfam" id="PF14478"/>
    </source>
</evidence>
<evidence type="ECO:0000256" key="1">
    <source>
        <dbReference type="SAM" id="SignalP"/>
    </source>
</evidence>
<keyword evidence="1" id="KW-0732">Signal</keyword>
<sequence length="133" mass="14728">MKKFFVGVVSVLFVLNLSACTSISDQKETQNSVTETKEKITVQLKLKNDGKIVSTKKIVVDTGETLLNALKANYSVKDDGKGFITSIDGKSQDTTHQKYWTYTINGESATVGASQYKLKKSDSIVFDLSKYEE</sequence>
<feature type="domain" description="Transcobalamin-like C-terminal" evidence="2">
    <location>
        <begin position="63"/>
        <end position="130"/>
    </location>
</feature>
<dbReference type="RefSeq" id="WP_126822704.1">
    <property type="nucleotide sequence ID" value="NZ_JBHLWU010000001.1"/>
</dbReference>